<organism evidence="1 2">
    <name type="scientific">Apostasia shenzhenica</name>
    <dbReference type="NCBI Taxonomy" id="1088818"/>
    <lineage>
        <taxon>Eukaryota</taxon>
        <taxon>Viridiplantae</taxon>
        <taxon>Streptophyta</taxon>
        <taxon>Embryophyta</taxon>
        <taxon>Tracheophyta</taxon>
        <taxon>Spermatophyta</taxon>
        <taxon>Magnoliopsida</taxon>
        <taxon>Liliopsida</taxon>
        <taxon>Asparagales</taxon>
        <taxon>Orchidaceae</taxon>
        <taxon>Apostasioideae</taxon>
        <taxon>Apostasia</taxon>
    </lineage>
</organism>
<dbReference type="AlphaFoldDB" id="A0A2I0B2X3"/>
<name>A0A2I0B2X3_9ASPA</name>
<protein>
    <submittedName>
        <fullName evidence="1">Uncharacterized protein</fullName>
    </submittedName>
</protein>
<gene>
    <name evidence="1" type="ORF">AXF42_Ash015018</name>
</gene>
<evidence type="ECO:0000313" key="1">
    <source>
        <dbReference type="EMBL" id="PKA62134.1"/>
    </source>
</evidence>
<dbReference type="Proteomes" id="UP000236161">
    <property type="component" value="Unassembled WGS sequence"/>
</dbReference>
<evidence type="ECO:0000313" key="2">
    <source>
        <dbReference type="Proteomes" id="UP000236161"/>
    </source>
</evidence>
<accession>A0A2I0B2X3</accession>
<reference evidence="1 2" key="1">
    <citation type="journal article" date="2017" name="Nature">
        <title>The Apostasia genome and the evolution of orchids.</title>
        <authorList>
            <person name="Zhang G.Q."/>
            <person name="Liu K.W."/>
            <person name="Li Z."/>
            <person name="Lohaus R."/>
            <person name="Hsiao Y.Y."/>
            <person name="Niu S.C."/>
            <person name="Wang J.Y."/>
            <person name="Lin Y.C."/>
            <person name="Xu Q."/>
            <person name="Chen L.J."/>
            <person name="Yoshida K."/>
            <person name="Fujiwara S."/>
            <person name="Wang Z.W."/>
            <person name="Zhang Y.Q."/>
            <person name="Mitsuda N."/>
            <person name="Wang M."/>
            <person name="Liu G.H."/>
            <person name="Pecoraro L."/>
            <person name="Huang H.X."/>
            <person name="Xiao X.J."/>
            <person name="Lin M."/>
            <person name="Wu X.Y."/>
            <person name="Wu W.L."/>
            <person name="Chen Y.Y."/>
            <person name="Chang S.B."/>
            <person name="Sakamoto S."/>
            <person name="Ohme-Takagi M."/>
            <person name="Yagi M."/>
            <person name="Zeng S.J."/>
            <person name="Shen C.Y."/>
            <person name="Yeh C.M."/>
            <person name="Luo Y.B."/>
            <person name="Tsai W.C."/>
            <person name="Van de Peer Y."/>
            <person name="Liu Z.J."/>
        </authorList>
    </citation>
    <scope>NUCLEOTIDE SEQUENCE [LARGE SCALE GENOMIC DNA]</scope>
    <source>
        <strain evidence="2">cv. Shenzhen</strain>
        <tissue evidence="1">Stem</tissue>
    </source>
</reference>
<dbReference type="EMBL" id="KZ451919">
    <property type="protein sequence ID" value="PKA62134.1"/>
    <property type="molecule type" value="Genomic_DNA"/>
</dbReference>
<keyword evidence="2" id="KW-1185">Reference proteome</keyword>
<sequence>MISNAMLYGNDYTALNFQSSLSSPRTTASQAKRARSAATSTSPTTILMNDVIGFLAMLSKLDKNWIKSVILKLAPVPSFMRITDSYFSTQGELSTVFINLLLIHVPCSIHTSLQHCQWSMERLVGLNRDLSRAFAKKYLVLLSVLDLMFHRNSDGSVRPTQREQDVRLRLLHVRCGKGQAREEAAAMHAAHGSVLAFDAPIHVRCGKGQAREEAAAMHAAHGSVLAFDAPISIV</sequence>
<proteinExistence type="predicted"/>